<gene>
    <name evidence="1" type="ORF">CEXT_106851</name>
</gene>
<comment type="caution">
    <text evidence="1">The sequence shown here is derived from an EMBL/GenBank/DDBJ whole genome shotgun (WGS) entry which is preliminary data.</text>
</comment>
<evidence type="ECO:0000313" key="2">
    <source>
        <dbReference type="Proteomes" id="UP001054945"/>
    </source>
</evidence>
<name>A0AAV4SKP8_CAEEX</name>
<dbReference type="AlphaFoldDB" id="A0AAV4SKP8"/>
<dbReference type="EMBL" id="BPLR01009793">
    <property type="protein sequence ID" value="GIY34665.1"/>
    <property type="molecule type" value="Genomic_DNA"/>
</dbReference>
<proteinExistence type="predicted"/>
<evidence type="ECO:0000313" key="1">
    <source>
        <dbReference type="EMBL" id="GIY34665.1"/>
    </source>
</evidence>
<protein>
    <submittedName>
        <fullName evidence="1">Uncharacterized protein</fullName>
    </submittedName>
</protein>
<reference evidence="1 2" key="1">
    <citation type="submission" date="2021-06" db="EMBL/GenBank/DDBJ databases">
        <title>Caerostris extrusa draft genome.</title>
        <authorList>
            <person name="Kono N."/>
            <person name="Arakawa K."/>
        </authorList>
    </citation>
    <scope>NUCLEOTIDE SEQUENCE [LARGE SCALE GENOMIC DNA]</scope>
</reference>
<sequence>MDNPEVPNSNPSQESGNQSLIAEYVSGQYFYKYSCWTLIEVFTDWPMVYVLHKLMLRRILFTRTDYASKSLVSAKRISTCNCIVLSYKIYKISKGKKC</sequence>
<organism evidence="1 2">
    <name type="scientific">Caerostris extrusa</name>
    <name type="common">Bark spider</name>
    <name type="synonym">Caerostris bankana</name>
    <dbReference type="NCBI Taxonomy" id="172846"/>
    <lineage>
        <taxon>Eukaryota</taxon>
        <taxon>Metazoa</taxon>
        <taxon>Ecdysozoa</taxon>
        <taxon>Arthropoda</taxon>
        <taxon>Chelicerata</taxon>
        <taxon>Arachnida</taxon>
        <taxon>Araneae</taxon>
        <taxon>Araneomorphae</taxon>
        <taxon>Entelegynae</taxon>
        <taxon>Araneoidea</taxon>
        <taxon>Araneidae</taxon>
        <taxon>Caerostris</taxon>
    </lineage>
</organism>
<dbReference type="Proteomes" id="UP001054945">
    <property type="component" value="Unassembled WGS sequence"/>
</dbReference>
<keyword evidence="2" id="KW-1185">Reference proteome</keyword>
<accession>A0AAV4SKP8</accession>